<gene>
    <name evidence="3" type="ORF">ACFO3M_15680</name>
</gene>
<feature type="transmembrane region" description="Helical" evidence="2">
    <location>
        <begin position="360"/>
        <end position="382"/>
    </location>
</feature>
<feature type="transmembrane region" description="Helical" evidence="2">
    <location>
        <begin position="254"/>
        <end position="276"/>
    </location>
</feature>
<keyword evidence="4" id="KW-1185">Reference proteome</keyword>
<dbReference type="RefSeq" id="WP_387990613.1">
    <property type="nucleotide sequence ID" value="NZ_JBHSGR010000017.1"/>
</dbReference>
<feature type="transmembrane region" description="Helical" evidence="2">
    <location>
        <begin position="411"/>
        <end position="432"/>
    </location>
</feature>
<feature type="transmembrane region" description="Helical" evidence="2">
    <location>
        <begin position="96"/>
        <end position="116"/>
    </location>
</feature>
<evidence type="ECO:0000256" key="2">
    <source>
        <dbReference type="SAM" id="Phobius"/>
    </source>
</evidence>
<dbReference type="EMBL" id="JBHSGR010000017">
    <property type="protein sequence ID" value="MFC4694838.1"/>
    <property type="molecule type" value="Genomic_DNA"/>
</dbReference>
<dbReference type="Proteomes" id="UP001596025">
    <property type="component" value="Unassembled WGS sequence"/>
</dbReference>
<name>A0ABV9LKZ9_9ACTN</name>
<feature type="transmembrane region" description="Helical" evidence="2">
    <location>
        <begin position="521"/>
        <end position="543"/>
    </location>
</feature>
<feature type="region of interest" description="Disordered" evidence="1">
    <location>
        <begin position="1"/>
        <end position="25"/>
    </location>
</feature>
<evidence type="ECO:0000313" key="4">
    <source>
        <dbReference type="Proteomes" id="UP001596025"/>
    </source>
</evidence>
<feature type="transmembrane region" description="Helical" evidence="2">
    <location>
        <begin position="478"/>
        <end position="501"/>
    </location>
</feature>
<feature type="transmembrane region" description="Helical" evidence="2">
    <location>
        <begin position="42"/>
        <end position="59"/>
    </location>
</feature>
<sequence length="550" mass="55622">MTTRLSEAPARPVPPVTGTRPSTTTGTGTLLRFALRRDRVRLPVWIAAGTFLVALQSVSSQSLYDTAEALAAYRASVGSNAATIALAGPPVGLGTVAGAVAFEISATVMLVAALMATSTVTRHTRADEEAGRTELVRSARVGRHAPLLAAVLLSSLACAVLTVAVWTAATATGLPAVGSLFLGASFGACGLVFTGITAVAVQVTGHTRAVHGLVGGLFAVSFVLRALGDVEGSWVVWTSPIGWAQATHPFSDDAVAPLVLCAVVAVALVLAGFALLDRRDLGAGLVQPRPGPAHAPWSLRSPLGLAVRLQRGAFVAWTLGLALLGVVQGALAESVETLVAGNEQALAVFGDPDVGELVDAYLGTTFGVTALLAGAYAVSSVLRARGEESGQRAEPVLATATSRSRWLGSHVAVALAGSGLALTASGLTTGVVRVAQTGEAAALGRMVGAAVAYVPAVWVVAGTAVALFGLLPRAATALAWTAVGVSLVLTLFAGSFDWPGWVGGLSPFGWVPLMPLEPWNAAPVLVLTGVAAVLLVAGSTGFARRDLATG</sequence>
<evidence type="ECO:0000256" key="1">
    <source>
        <dbReference type="SAM" id="MobiDB-lite"/>
    </source>
</evidence>
<feature type="transmembrane region" description="Helical" evidence="2">
    <location>
        <begin position="210"/>
        <end position="228"/>
    </location>
</feature>
<feature type="transmembrane region" description="Helical" evidence="2">
    <location>
        <begin position="181"/>
        <end position="203"/>
    </location>
</feature>
<organism evidence="3 4">
    <name type="scientific">Geodermatophilus arenarius</name>
    <dbReference type="NCBI Taxonomy" id="1137990"/>
    <lineage>
        <taxon>Bacteria</taxon>
        <taxon>Bacillati</taxon>
        <taxon>Actinomycetota</taxon>
        <taxon>Actinomycetes</taxon>
        <taxon>Geodermatophilales</taxon>
        <taxon>Geodermatophilaceae</taxon>
        <taxon>Geodermatophilus</taxon>
    </lineage>
</organism>
<keyword evidence="2" id="KW-0472">Membrane</keyword>
<evidence type="ECO:0000313" key="3">
    <source>
        <dbReference type="EMBL" id="MFC4694838.1"/>
    </source>
</evidence>
<feature type="transmembrane region" description="Helical" evidence="2">
    <location>
        <begin position="147"/>
        <end position="169"/>
    </location>
</feature>
<keyword evidence="2" id="KW-0812">Transmembrane</keyword>
<accession>A0ABV9LKZ9</accession>
<proteinExistence type="predicted"/>
<feature type="transmembrane region" description="Helical" evidence="2">
    <location>
        <begin position="452"/>
        <end position="471"/>
    </location>
</feature>
<comment type="caution">
    <text evidence="3">The sequence shown here is derived from an EMBL/GenBank/DDBJ whole genome shotgun (WGS) entry which is preliminary data.</text>
</comment>
<feature type="transmembrane region" description="Helical" evidence="2">
    <location>
        <begin position="314"/>
        <end position="332"/>
    </location>
</feature>
<protein>
    <submittedName>
        <fullName evidence="3">ABC transporter permease</fullName>
    </submittedName>
</protein>
<feature type="compositionally biased region" description="Low complexity" evidence="1">
    <location>
        <begin position="16"/>
        <end position="25"/>
    </location>
</feature>
<keyword evidence="2" id="KW-1133">Transmembrane helix</keyword>
<reference evidence="4" key="1">
    <citation type="journal article" date="2019" name="Int. J. Syst. Evol. Microbiol.">
        <title>The Global Catalogue of Microorganisms (GCM) 10K type strain sequencing project: providing services to taxonomists for standard genome sequencing and annotation.</title>
        <authorList>
            <consortium name="The Broad Institute Genomics Platform"/>
            <consortium name="The Broad Institute Genome Sequencing Center for Infectious Disease"/>
            <person name="Wu L."/>
            <person name="Ma J."/>
        </authorList>
    </citation>
    <scope>NUCLEOTIDE SEQUENCE [LARGE SCALE GENOMIC DNA]</scope>
    <source>
        <strain evidence="4">CCUG 62763</strain>
    </source>
</reference>